<organism evidence="3 4">
    <name type="scientific">Armillaria ostoyae</name>
    <name type="common">Armillaria root rot fungus</name>
    <dbReference type="NCBI Taxonomy" id="47428"/>
    <lineage>
        <taxon>Eukaryota</taxon>
        <taxon>Fungi</taxon>
        <taxon>Dikarya</taxon>
        <taxon>Basidiomycota</taxon>
        <taxon>Agaricomycotina</taxon>
        <taxon>Agaricomycetes</taxon>
        <taxon>Agaricomycetidae</taxon>
        <taxon>Agaricales</taxon>
        <taxon>Marasmiineae</taxon>
        <taxon>Physalacriaceae</taxon>
        <taxon>Armillaria</taxon>
    </lineage>
</organism>
<feature type="region of interest" description="Disordered" evidence="1">
    <location>
        <begin position="77"/>
        <end position="114"/>
    </location>
</feature>
<evidence type="ECO:0000256" key="1">
    <source>
        <dbReference type="SAM" id="MobiDB-lite"/>
    </source>
</evidence>
<dbReference type="Proteomes" id="UP000219338">
    <property type="component" value="Unassembled WGS sequence"/>
</dbReference>
<dbReference type="AlphaFoldDB" id="A0A284RX14"/>
<keyword evidence="2" id="KW-0812">Transmembrane</keyword>
<feature type="region of interest" description="Disordered" evidence="1">
    <location>
        <begin position="157"/>
        <end position="233"/>
    </location>
</feature>
<proteinExistence type="predicted"/>
<keyword evidence="2" id="KW-1133">Transmembrane helix</keyword>
<feature type="compositionally biased region" description="Polar residues" evidence="1">
    <location>
        <begin position="192"/>
        <end position="202"/>
    </location>
</feature>
<keyword evidence="2" id="KW-0472">Membrane</keyword>
<reference evidence="4" key="1">
    <citation type="journal article" date="2017" name="Nat. Ecol. Evol.">
        <title>Genome expansion and lineage-specific genetic innovations in the forest pathogenic fungi Armillaria.</title>
        <authorList>
            <person name="Sipos G."/>
            <person name="Prasanna A.N."/>
            <person name="Walter M.C."/>
            <person name="O'Connor E."/>
            <person name="Balint B."/>
            <person name="Krizsan K."/>
            <person name="Kiss B."/>
            <person name="Hess J."/>
            <person name="Varga T."/>
            <person name="Slot J."/>
            <person name="Riley R."/>
            <person name="Boka B."/>
            <person name="Rigling D."/>
            <person name="Barry K."/>
            <person name="Lee J."/>
            <person name="Mihaltcheva S."/>
            <person name="LaButti K."/>
            <person name="Lipzen A."/>
            <person name="Waldron R."/>
            <person name="Moloney N.M."/>
            <person name="Sperisen C."/>
            <person name="Kredics L."/>
            <person name="Vagvoelgyi C."/>
            <person name="Patrignani A."/>
            <person name="Fitzpatrick D."/>
            <person name="Nagy I."/>
            <person name="Doyle S."/>
            <person name="Anderson J.B."/>
            <person name="Grigoriev I.V."/>
            <person name="Gueldener U."/>
            <person name="Muensterkoetter M."/>
            <person name="Nagy L.G."/>
        </authorList>
    </citation>
    <scope>NUCLEOTIDE SEQUENCE [LARGE SCALE GENOMIC DNA]</scope>
    <source>
        <strain evidence="4">C18/9</strain>
    </source>
</reference>
<accession>A0A284RX14</accession>
<dbReference type="EMBL" id="FUEG01000019">
    <property type="protein sequence ID" value="SJL13287.1"/>
    <property type="molecule type" value="Genomic_DNA"/>
</dbReference>
<feature type="transmembrane region" description="Helical" evidence="2">
    <location>
        <begin position="6"/>
        <end position="32"/>
    </location>
</feature>
<keyword evidence="4" id="KW-1185">Reference proteome</keyword>
<gene>
    <name evidence="3" type="ORF">ARMOST_16727</name>
</gene>
<protein>
    <submittedName>
        <fullName evidence="3">Uncharacterized protein</fullName>
    </submittedName>
</protein>
<evidence type="ECO:0000313" key="3">
    <source>
        <dbReference type="EMBL" id="SJL13287.1"/>
    </source>
</evidence>
<evidence type="ECO:0000313" key="4">
    <source>
        <dbReference type="Proteomes" id="UP000219338"/>
    </source>
</evidence>
<sequence>MTPDELTITIVSAIGGACLLSLLVSLLVLANVDRLRRILRIRPLTPPPVLPGHYVLPYQQPRPLLEPVGQIHAPTPQRRTTYVHSSSDEHLPPRNATPGPSNVPRTPPPAYDPAEAEEYGRFLRLVFRSPTPDLPLITIPDSPEGPAVTLLPESHTTTLRPQTPVSHPPLPRNLPPGRISFDLPAHLCPLPDSNSESDSSDYGGNEPVAEREDDDPLNPNGPDFEWPELDAVD</sequence>
<evidence type="ECO:0000256" key="2">
    <source>
        <dbReference type="SAM" id="Phobius"/>
    </source>
</evidence>
<name>A0A284RX14_ARMOS</name>